<keyword evidence="7" id="KW-0031">Aminopeptidase</keyword>
<evidence type="ECO:0000256" key="4">
    <source>
        <dbReference type="ARBA" id="ARBA00022801"/>
    </source>
</evidence>
<feature type="domain" description="Peptidase M24" evidence="5">
    <location>
        <begin position="138"/>
        <end position="339"/>
    </location>
</feature>
<dbReference type="Gene3D" id="3.90.230.10">
    <property type="entry name" value="Creatinase/methionine aminopeptidase superfamily"/>
    <property type="match status" value="1"/>
</dbReference>
<dbReference type="Gene3D" id="3.40.350.10">
    <property type="entry name" value="Creatinase/prolidase N-terminal domain"/>
    <property type="match status" value="1"/>
</dbReference>
<dbReference type="Proteomes" id="UP000244240">
    <property type="component" value="Unassembled WGS sequence"/>
</dbReference>
<comment type="cofactor">
    <cofactor evidence="1">
        <name>Mn(2+)</name>
        <dbReference type="ChEBI" id="CHEBI:29035"/>
    </cofactor>
</comment>
<evidence type="ECO:0000259" key="6">
    <source>
        <dbReference type="Pfam" id="PF01321"/>
    </source>
</evidence>
<evidence type="ECO:0000256" key="2">
    <source>
        <dbReference type="ARBA" id="ARBA00008766"/>
    </source>
</evidence>
<dbReference type="InterPro" id="IPR050659">
    <property type="entry name" value="Peptidase_M24B"/>
</dbReference>
<comment type="caution">
    <text evidence="7">The sequence shown here is derived from an EMBL/GenBank/DDBJ whole genome shotgun (WGS) entry which is preliminary data.</text>
</comment>
<dbReference type="InterPro" id="IPR029149">
    <property type="entry name" value="Creatin/AminoP/Spt16_N"/>
</dbReference>
<dbReference type="InterPro" id="IPR036005">
    <property type="entry name" value="Creatinase/aminopeptidase-like"/>
</dbReference>
<dbReference type="InterPro" id="IPR000587">
    <property type="entry name" value="Creatinase_N"/>
</dbReference>
<keyword evidence="4" id="KW-0378">Hydrolase</keyword>
<dbReference type="GO" id="GO:0046872">
    <property type="term" value="F:metal ion binding"/>
    <property type="evidence" value="ECO:0007669"/>
    <property type="project" value="UniProtKB-KW"/>
</dbReference>
<dbReference type="SUPFAM" id="SSF53092">
    <property type="entry name" value="Creatinase/prolidase N-terminal domain"/>
    <property type="match status" value="1"/>
</dbReference>
<dbReference type="CDD" id="cd01092">
    <property type="entry name" value="APP-like"/>
    <property type="match status" value="1"/>
</dbReference>
<keyword evidence="7" id="KW-0645">Protease</keyword>
<dbReference type="SUPFAM" id="SSF55920">
    <property type="entry name" value="Creatinase/aminopeptidase"/>
    <property type="match status" value="1"/>
</dbReference>
<dbReference type="InterPro" id="IPR001131">
    <property type="entry name" value="Peptidase_M24B_aminopep-P_CS"/>
</dbReference>
<sequence length="356" mass="39670">MKNRLTRLRRLLEDRQVEALLVSHPVNRRYLTGFTGSSGWAVVTPEEQFLISDFRYTEQAKEQAPDFQFVEHQGNPFKDIQEILKKSGMGSIAFEEDHLTYAQHRKLAETLGEIRTQPVSNMVEKLRERKEESELNVIRDAVAIADRAFGAILEEIRPGRSEREIALRLEFLMREQGADSSSFDIIVASGPRSALPHGVASDRLLEKGDLVTLDFGALYQGYCSDITRTVMLGPPSEEQRKIYDIVLEAQQRALLAIRGGITGKEADQVARDYITDHGYGEAFGHSTGHGLGMEVHERPSLSVRGDSPLEPGMVVTVEPGIYLPGVGGVRIEDDVAVTEQGREVLSKSPKDMIILD</sequence>
<organism evidence="7 8">
    <name type="scientific">Melghirimyces profundicolus</name>
    <dbReference type="NCBI Taxonomy" id="1242148"/>
    <lineage>
        <taxon>Bacteria</taxon>
        <taxon>Bacillati</taxon>
        <taxon>Bacillota</taxon>
        <taxon>Bacilli</taxon>
        <taxon>Bacillales</taxon>
        <taxon>Thermoactinomycetaceae</taxon>
        <taxon>Melghirimyces</taxon>
    </lineage>
</organism>
<keyword evidence="8" id="KW-1185">Reference proteome</keyword>
<evidence type="ECO:0000313" key="7">
    <source>
        <dbReference type="EMBL" id="PTX53908.1"/>
    </source>
</evidence>
<gene>
    <name evidence="7" type="ORF">C8P63_12526</name>
</gene>
<comment type="similarity">
    <text evidence="2">Belongs to the peptidase M24B family.</text>
</comment>
<evidence type="ECO:0000256" key="3">
    <source>
        <dbReference type="ARBA" id="ARBA00022723"/>
    </source>
</evidence>
<dbReference type="EMBL" id="QBKR01000025">
    <property type="protein sequence ID" value="PTX53908.1"/>
    <property type="molecule type" value="Genomic_DNA"/>
</dbReference>
<dbReference type="InterPro" id="IPR000994">
    <property type="entry name" value="Pept_M24"/>
</dbReference>
<dbReference type="GO" id="GO:0008235">
    <property type="term" value="F:metalloexopeptidase activity"/>
    <property type="evidence" value="ECO:0007669"/>
    <property type="project" value="UniProtKB-ARBA"/>
</dbReference>
<dbReference type="InterPro" id="IPR001714">
    <property type="entry name" value="Pept_M24_MAP"/>
</dbReference>
<dbReference type="Pfam" id="PF00557">
    <property type="entry name" value="Peptidase_M24"/>
    <property type="match status" value="1"/>
</dbReference>
<dbReference type="GO" id="GO:0004177">
    <property type="term" value="F:aminopeptidase activity"/>
    <property type="evidence" value="ECO:0007669"/>
    <property type="project" value="UniProtKB-KW"/>
</dbReference>
<accession>A0A2T6BCV7</accession>
<dbReference type="PRINTS" id="PR00599">
    <property type="entry name" value="MAPEPTIDASE"/>
</dbReference>
<keyword evidence="3" id="KW-0479">Metal-binding</keyword>
<feature type="domain" description="Creatinase N-terminal" evidence="6">
    <location>
        <begin position="4"/>
        <end position="128"/>
    </location>
</feature>
<reference evidence="7 8" key="1">
    <citation type="submission" date="2018-04" db="EMBL/GenBank/DDBJ databases">
        <title>Genomic Encyclopedia of Archaeal and Bacterial Type Strains, Phase II (KMG-II): from individual species to whole genera.</title>
        <authorList>
            <person name="Goeker M."/>
        </authorList>
    </citation>
    <scope>NUCLEOTIDE SEQUENCE [LARGE SCALE GENOMIC DNA]</scope>
    <source>
        <strain evidence="7 8">DSM 45787</strain>
    </source>
</reference>
<protein>
    <submittedName>
        <fullName evidence="7">Xaa-Pro aminopeptidase</fullName>
    </submittedName>
</protein>
<proteinExistence type="inferred from homology"/>
<dbReference type="AlphaFoldDB" id="A0A2T6BCV7"/>
<name>A0A2T6BCV7_9BACL</name>
<evidence type="ECO:0000313" key="8">
    <source>
        <dbReference type="Proteomes" id="UP000244240"/>
    </source>
</evidence>
<dbReference type="Pfam" id="PF01321">
    <property type="entry name" value="Creatinase_N"/>
    <property type="match status" value="1"/>
</dbReference>
<evidence type="ECO:0000259" key="5">
    <source>
        <dbReference type="Pfam" id="PF00557"/>
    </source>
</evidence>
<evidence type="ECO:0000256" key="1">
    <source>
        <dbReference type="ARBA" id="ARBA00001936"/>
    </source>
</evidence>
<dbReference type="PANTHER" id="PTHR46112">
    <property type="entry name" value="AMINOPEPTIDASE"/>
    <property type="match status" value="1"/>
</dbReference>
<dbReference type="PANTHER" id="PTHR46112:SF3">
    <property type="entry name" value="AMINOPEPTIDASE YPDF"/>
    <property type="match status" value="1"/>
</dbReference>
<dbReference type="FunFam" id="3.90.230.10:FF:000014">
    <property type="entry name" value="Aminopeptidase P family protein"/>
    <property type="match status" value="1"/>
</dbReference>
<dbReference type="PROSITE" id="PS00491">
    <property type="entry name" value="PROLINE_PEPTIDASE"/>
    <property type="match status" value="1"/>
</dbReference>